<dbReference type="AlphaFoldDB" id="A0A1P8EL69"/>
<feature type="domain" description="AB hydrolase-1" evidence="3">
    <location>
        <begin position="16"/>
        <end position="242"/>
    </location>
</feature>
<evidence type="ECO:0000313" key="4">
    <source>
        <dbReference type="EMBL" id="APV36947.1"/>
    </source>
</evidence>
<comment type="similarity">
    <text evidence="2">Belongs to the AB hydrolase superfamily. Hydrolase RutD family.</text>
</comment>
<comment type="function">
    <text evidence="2">Involved in pyrimidine catabolism. May facilitate the hydrolysis of carbamate, a reaction that can also occur spontaneously.</text>
</comment>
<dbReference type="InterPro" id="IPR019913">
    <property type="entry name" value="Pyrimidine_utilisation_RutD"/>
</dbReference>
<dbReference type="PANTHER" id="PTHR43433">
    <property type="entry name" value="HYDROLASE, ALPHA/BETA FOLD FAMILY PROTEIN"/>
    <property type="match status" value="1"/>
</dbReference>
<dbReference type="KEGG" id="asol:BEN76_13375"/>
<proteinExistence type="inferred from homology"/>
<sequence length="271" mass="30425">MYYQVYPNITKEADYVVLASGLGGHASFWQPQIQALQAYFHVVVYDQEGCHADSAALPKDYSFFNLAEQVEQLLCHLQIKRFHFIGHALGGFIGVEWAYRFAQTSAQMLSLSLINAWQSLDAHTRRCFTTRRTLLEQAGAEAYLHAQALFLYPPTWISSHSAMLIEQEGKLQQDFPPHGNVLARLNALMHYVLDKPRCTALDSLPILLLCNQDDMLVPYTQSLQLYRALGHAELVILPQGGHACTVTQAGQVNTCLIEFLNQTDNAQLKSA</sequence>
<comment type="catalytic activity">
    <reaction evidence="2">
        <text>carbamate + 2 H(+) = NH4(+) + CO2</text>
        <dbReference type="Rhea" id="RHEA:15649"/>
        <dbReference type="ChEBI" id="CHEBI:13941"/>
        <dbReference type="ChEBI" id="CHEBI:15378"/>
        <dbReference type="ChEBI" id="CHEBI:16526"/>
        <dbReference type="ChEBI" id="CHEBI:28938"/>
    </reaction>
</comment>
<dbReference type="GO" id="GO:0006212">
    <property type="term" value="P:uracil catabolic process"/>
    <property type="evidence" value="ECO:0007669"/>
    <property type="project" value="UniProtKB-UniRule"/>
</dbReference>
<organism evidence="4 5">
    <name type="scientific">Acinetobacter soli</name>
    <dbReference type="NCBI Taxonomy" id="487316"/>
    <lineage>
        <taxon>Bacteria</taxon>
        <taxon>Pseudomonadati</taxon>
        <taxon>Pseudomonadota</taxon>
        <taxon>Gammaproteobacteria</taxon>
        <taxon>Moraxellales</taxon>
        <taxon>Moraxellaceae</taxon>
        <taxon>Acinetobacter</taxon>
    </lineage>
</organism>
<dbReference type="InterPro" id="IPR000073">
    <property type="entry name" value="AB_hydrolase_1"/>
</dbReference>
<dbReference type="eggNOG" id="COG0596">
    <property type="taxonomic scope" value="Bacteria"/>
</dbReference>
<dbReference type="HAMAP" id="MF_00832">
    <property type="entry name" value="RutD"/>
    <property type="match status" value="1"/>
</dbReference>
<reference evidence="4 5" key="1">
    <citation type="submission" date="2016-08" db="EMBL/GenBank/DDBJ databases">
        <title>Complete genome sequence of Acinetobacter baylyi strain GFJ2.</title>
        <authorList>
            <person name="Tabata M."/>
            <person name="Kuboki S."/>
            <person name="Gibu N."/>
            <person name="Kinouchi Y."/>
            <person name="Vangnai A."/>
            <person name="Kasai D."/>
            <person name="Fukuda M."/>
        </authorList>
    </citation>
    <scope>NUCLEOTIDE SEQUENCE [LARGE SCALE GENOMIC DNA]</scope>
    <source>
        <strain evidence="4 5">GFJ2</strain>
    </source>
</reference>
<dbReference type="GO" id="GO:0016811">
    <property type="term" value="F:hydrolase activity, acting on carbon-nitrogen (but not peptide) bonds, in linear amides"/>
    <property type="evidence" value="ECO:0007669"/>
    <property type="project" value="InterPro"/>
</dbReference>
<dbReference type="Pfam" id="PF00561">
    <property type="entry name" value="Abhydrolase_1"/>
    <property type="match status" value="1"/>
</dbReference>
<protein>
    <recommendedName>
        <fullName evidence="2">Putative carbamate hydrolase RutD</fullName>
        <ecNumber evidence="2">3.5.1.-</ecNumber>
    </recommendedName>
    <alternativeName>
        <fullName evidence="2">Aminohydrolase</fullName>
    </alternativeName>
</protein>
<evidence type="ECO:0000259" key="3">
    <source>
        <dbReference type="Pfam" id="PF00561"/>
    </source>
</evidence>
<dbReference type="PANTHER" id="PTHR43433:SF10">
    <property type="entry name" value="AB HYDROLASE-1 DOMAIN-CONTAINING PROTEIN"/>
    <property type="match status" value="1"/>
</dbReference>
<dbReference type="EC" id="3.5.1.-" evidence="2"/>
<evidence type="ECO:0000313" key="5">
    <source>
        <dbReference type="Proteomes" id="UP000185674"/>
    </source>
</evidence>
<dbReference type="RefSeq" id="WP_076033287.1">
    <property type="nucleotide sequence ID" value="NZ_CP016896.1"/>
</dbReference>
<dbReference type="SUPFAM" id="SSF53474">
    <property type="entry name" value="alpha/beta-Hydrolases"/>
    <property type="match status" value="1"/>
</dbReference>
<evidence type="ECO:0000256" key="1">
    <source>
        <dbReference type="ARBA" id="ARBA00022801"/>
    </source>
</evidence>
<dbReference type="Proteomes" id="UP000185674">
    <property type="component" value="Chromosome"/>
</dbReference>
<accession>A0A1P8EL69</accession>
<evidence type="ECO:0000256" key="2">
    <source>
        <dbReference type="HAMAP-Rule" id="MF_00832"/>
    </source>
</evidence>
<dbReference type="InterPro" id="IPR029058">
    <property type="entry name" value="AB_hydrolase_fold"/>
</dbReference>
<dbReference type="InterPro" id="IPR050471">
    <property type="entry name" value="AB_hydrolase"/>
</dbReference>
<name>A0A1P8EL69_9GAMM</name>
<dbReference type="STRING" id="487316.BEN76_13375"/>
<dbReference type="Gene3D" id="3.40.50.1820">
    <property type="entry name" value="alpha/beta hydrolase"/>
    <property type="match status" value="1"/>
</dbReference>
<gene>
    <name evidence="2" type="primary">rutD</name>
    <name evidence="4" type="ORF">BEN76_13375</name>
</gene>
<keyword evidence="1 2" id="KW-0378">Hydrolase</keyword>
<dbReference type="GO" id="GO:0019740">
    <property type="term" value="P:nitrogen utilization"/>
    <property type="evidence" value="ECO:0007669"/>
    <property type="project" value="UniProtKB-UniRule"/>
</dbReference>
<dbReference type="EMBL" id="CP016896">
    <property type="protein sequence ID" value="APV36947.1"/>
    <property type="molecule type" value="Genomic_DNA"/>
</dbReference>
<dbReference type="NCBIfam" id="TIGR03611">
    <property type="entry name" value="RutD"/>
    <property type="match status" value="1"/>
</dbReference>